<evidence type="ECO:0000256" key="3">
    <source>
        <dbReference type="ARBA" id="ARBA00023004"/>
    </source>
</evidence>
<dbReference type="InterPro" id="IPR050597">
    <property type="entry name" value="Cytochrome_c_Oxidase_Subunit"/>
</dbReference>
<evidence type="ECO:0000313" key="7">
    <source>
        <dbReference type="Proteomes" id="UP000245390"/>
    </source>
</evidence>
<dbReference type="RefSeq" id="WP_109759876.1">
    <property type="nucleotide sequence ID" value="NZ_CP034588.1"/>
</dbReference>
<keyword evidence="3 4" id="KW-0408">Iron</keyword>
<proteinExistence type="predicted"/>
<gene>
    <name evidence="6" type="ORF">C8D95_106209</name>
</gene>
<dbReference type="InterPro" id="IPR036909">
    <property type="entry name" value="Cyt_c-like_dom_sf"/>
</dbReference>
<comment type="caution">
    <text evidence="6">The sequence shown here is derived from an EMBL/GenBank/DDBJ whole genome shotgun (WGS) entry which is preliminary data.</text>
</comment>
<dbReference type="EMBL" id="QGGV01000006">
    <property type="protein sequence ID" value="PWK55813.1"/>
    <property type="molecule type" value="Genomic_DNA"/>
</dbReference>
<feature type="domain" description="Cytochrome c" evidence="5">
    <location>
        <begin position="149"/>
        <end position="228"/>
    </location>
</feature>
<feature type="domain" description="Cytochrome c" evidence="5">
    <location>
        <begin position="45"/>
        <end position="141"/>
    </location>
</feature>
<dbReference type="PANTHER" id="PTHR33751">
    <property type="entry name" value="CBB3-TYPE CYTOCHROME C OXIDASE SUBUNIT FIXP"/>
    <property type="match status" value="1"/>
</dbReference>
<dbReference type="AlphaFoldDB" id="A0A316G5A9"/>
<accession>A0A316G5A9</accession>
<protein>
    <submittedName>
        <fullName evidence="6">Cytochrome c553</fullName>
    </submittedName>
</protein>
<evidence type="ECO:0000313" key="6">
    <source>
        <dbReference type="EMBL" id="PWK55813.1"/>
    </source>
</evidence>
<dbReference type="KEGG" id="salo:EF888_15890"/>
<evidence type="ECO:0000256" key="2">
    <source>
        <dbReference type="ARBA" id="ARBA00022723"/>
    </source>
</evidence>
<evidence type="ECO:0000256" key="4">
    <source>
        <dbReference type="PROSITE-ProRule" id="PRU00433"/>
    </source>
</evidence>
<dbReference type="PROSITE" id="PS51007">
    <property type="entry name" value="CYTC"/>
    <property type="match status" value="3"/>
</dbReference>
<keyword evidence="1 4" id="KW-0349">Heme</keyword>
<evidence type="ECO:0000259" key="5">
    <source>
        <dbReference type="PROSITE" id="PS51007"/>
    </source>
</evidence>
<keyword evidence="7" id="KW-1185">Reference proteome</keyword>
<reference evidence="6 7" key="1">
    <citation type="submission" date="2018-05" db="EMBL/GenBank/DDBJ databases">
        <title>Genomic Encyclopedia of Type Strains, Phase IV (KMG-IV): sequencing the most valuable type-strain genomes for metagenomic binning, comparative biology and taxonomic classification.</title>
        <authorList>
            <person name="Goeker M."/>
        </authorList>
    </citation>
    <scope>NUCLEOTIDE SEQUENCE [LARGE SCALE GENOMIC DNA]</scope>
    <source>
        <strain evidence="6 7">DSM 103371</strain>
    </source>
</reference>
<dbReference type="GO" id="GO:0020037">
    <property type="term" value="F:heme binding"/>
    <property type="evidence" value="ECO:0007669"/>
    <property type="project" value="InterPro"/>
</dbReference>
<keyword evidence="2 4" id="KW-0479">Metal-binding</keyword>
<dbReference type="PANTHER" id="PTHR33751:SF1">
    <property type="entry name" value="CBB3-TYPE CYTOCHROME C OXIDASE SUBUNIT FIXP"/>
    <property type="match status" value="1"/>
</dbReference>
<dbReference type="GO" id="GO:0046872">
    <property type="term" value="F:metal ion binding"/>
    <property type="evidence" value="ECO:0007669"/>
    <property type="project" value="UniProtKB-KW"/>
</dbReference>
<dbReference type="Gene3D" id="1.10.760.10">
    <property type="entry name" value="Cytochrome c-like domain"/>
    <property type="match status" value="3"/>
</dbReference>
<evidence type="ECO:0000256" key="1">
    <source>
        <dbReference type="ARBA" id="ARBA00022617"/>
    </source>
</evidence>
<sequence length="320" mass="33945">MKRGAVIAIGGSVALLGLVAILTAVRPPLQTFDRLLSAARGHDMPAFVEGEDDLGVLRRAAVHYDLVCAECHGSPADPERGRHLVLVPPAPRLHDRLTDWTPALLYRVVHDGVPGSAMPGWTAPGRSDEVWAMVAFLLRLPGLNADEYAKVAAMDTVAQDDTVATCARCHVRDIDAAPRLGIQSPAYLADALRAFRSGARKSGFMQEVATELDADAIEALAGRLSGNAVEVSAEGAPAIATDGNPDQSVGACLGCHGNAASPSFPRLAGQYRSYLETQLHLFMEGDPERGGGPWVALMQHASGELTDAEIADLADWFSRQ</sequence>
<organism evidence="6 7">
    <name type="scientific">Silicimonas algicola</name>
    <dbReference type="NCBI Taxonomy" id="1826607"/>
    <lineage>
        <taxon>Bacteria</taxon>
        <taxon>Pseudomonadati</taxon>
        <taxon>Pseudomonadota</taxon>
        <taxon>Alphaproteobacteria</taxon>
        <taxon>Rhodobacterales</taxon>
        <taxon>Paracoccaceae</taxon>
    </lineage>
</organism>
<dbReference type="Pfam" id="PF13442">
    <property type="entry name" value="Cytochrome_CBB3"/>
    <property type="match status" value="1"/>
</dbReference>
<dbReference type="OrthoDB" id="8689082at2"/>
<name>A0A316G5A9_9RHOB</name>
<dbReference type="SUPFAM" id="SSF46626">
    <property type="entry name" value="Cytochrome c"/>
    <property type="match status" value="3"/>
</dbReference>
<dbReference type="Proteomes" id="UP000245390">
    <property type="component" value="Unassembled WGS sequence"/>
</dbReference>
<feature type="domain" description="Cytochrome c" evidence="5">
    <location>
        <begin position="230"/>
        <end position="320"/>
    </location>
</feature>
<dbReference type="InterPro" id="IPR009056">
    <property type="entry name" value="Cyt_c-like_dom"/>
</dbReference>
<dbReference type="GO" id="GO:0009055">
    <property type="term" value="F:electron transfer activity"/>
    <property type="evidence" value="ECO:0007669"/>
    <property type="project" value="InterPro"/>
</dbReference>